<feature type="non-terminal residue" evidence="1">
    <location>
        <position position="159"/>
    </location>
</feature>
<evidence type="ECO:0000313" key="1">
    <source>
        <dbReference type="EMBL" id="KKL75331.1"/>
    </source>
</evidence>
<protein>
    <submittedName>
        <fullName evidence="1">Uncharacterized protein</fullName>
    </submittedName>
</protein>
<name>A0A0F9FA50_9ZZZZ</name>
<dbReference type="EMBL" id="LAZR01024380">
    <property type="protein sequence ID" value="KKL75331.1"/>
    <property type="molecule type" value="Genomic_DNA"/>
</dbReference>
<organism evidence="1">
    <name type="scientific">marine sediment metagenome</name>
    <dbReference type="NCBI Taxonomy" id="412755"/>
    <lineage>
        <taxon>unclassified sequences</taxon>
        <taxon>metagenomes</taxon>
        <taxon>ecological metagenomes</taxon>
    </lineage>
</organism>
<gene>
    <name evidence="1" type="ORF">LCGC14_2055930</name>
</gene>
<reference evidence="1" key="1">
    <citation type="journal article" date="2015" name="Nature">
        <title>Complex archaea that bridge the gap between prokaryotes and eukaryotes.</title>
        <authorList>
            <person name="Spang A."/>
            <person name="Saw J.H."/>
            <person name="Jorgensen S.L."/>
            <person name="Zaremba-Niedzwiedzka K."/>
            <person name="Martijn J."/>
            <person name="Lind A.E."/>
            <person name="van Eijk R."/>
            <person name="Schleper C."/>
            <person name="Guy L."/>
            <person name="Ettema T.J."/>
        </authorList>
    </citation>
    <scope>NUCLEOTIDE SEQUENCE</scope>
</reference>
<sequence length="159" mass="16813">MAVIDLRGSIEGPLARIGGGIGQIITAIKGPDAADRKAFFKNIQDDPDLLNNFGKIARDNPGVLQQMFPFLKDEDIKGLKTVLPTLGELKEGALRPAFTPEAAGGELPPEIAAAMGEFARAEEVGATPTQLELREKRGVAAEAIPQEAVTAGLRREVTG</sequence>
<proteinExistence type="predicted"/>
<dbReference type="AlphaFoldDB" id="A0A0F9FA50"/>
<comment type="caution">
    <text evidence="1">The sequence shown here is derived from an EMBL/GenBank/DDBJ whole genome shotgun (WGS) entry which is preliminary data.</text>
</comment>
<accession>A0A0F9FA50</accession>